<comment type="caution">
    <text evidence="2">The sequence shown here is derived from an EMBL/GenBank/DDBJ whole genome shotgun (WGS) entry which is preliminary data.</text>
</comment>
<protein>
    <submittedName>
        <fullName evidence="2">Uncharacterized protein</fullName>
    </submittedName>
</protein>
<organism evidence="2 3">
    <name type="scientific">Hymenoscyphus fraxineus</name>
    <dbReference type="NCBI Taxonomy" id="746836"/>
    <lineage>
        <taxon>Eukaryota</taxon>
        <taxon>Fungi</taxon>
        <taxon>Dikarya</taxon>
        <taxon>Ascomycota</taxon>
        <taxon>Pezizomycotina</taxon>
        <taxon>Leotiomycetes</taxon>
        <taxon>Helotiales</taxon>
        <taxon>Helotiaceae</taxon>
        <taxon>Hymenoscyphus</taxon>
    </lineage>
</organism>
<sequence length="134" mass="14312">MPSKRLSQSNILLIASTAMATISLGFGINAILNPSNALSFFEFDYPTDAPTQKLIDNLMIIYGVRDIFWGIAMYAPAYYGDRKSLGWICLAGSGVAFADGAVCFAAGKGEWGHWGYAPALTAIGSMLLGTFDKA</sequence>
<dbReference type="Pfam" id="PF14087">
    <property type="entry name" value="DUF4267"/>
    <property type="match status" value="1"/>
</dbReference>
<proteinExistence type="predicted"/>
<gene>
    <name evidence="2" type="ORF">HYFRA_00010800</name>
</gene>
<feature type="transmembrane region" description="Helical" evidence="1">
    <location>
        <begin position="59"/>
        <end position="78"/>
    </location>
</feature>
<keyword evidence="3" id="KW-1185">Reference proteome</keyword>
<keyword evidence="1" id="KW-0472">Membrane</keyword>
<evidence type="ECO:0000313" key="3">
    <source>
        <dbReference type="Proteomes" id="UP000696280"/>
    </source>
</evidence>
<reference evidence="2" key="1">
    <citation type="submission" date="2021-07" db="EMBL/GenBank/DDBJ databases">
        <authorList>
            <person name="Durling M."/>
        </authorList>
    </citation>
    <scope>NUCLEOTIDE SEQUENCE</scope>
</reference>
<dbReference type="Proteomes" id="UP000696280">
    <property type="component" value="Unassembled WGS sequence"/>
</dbReference>
<evidence type="ECO:0000313" key="2">
    <source>
        <dbReference type="EMBL" id="CAG8957374.1"/>
    </source>
</evidence>
<keyword evidence="1" id="KW-0812">Transmembrane</keyword>
<accession>A0A9N9L0S3</accession>
<keyword evidence="1" id="KW-1133">Transmembrane helix</keyword>
<feature type="transmembrane region" description="Helical" evidence="1">
    <location>
        <begin position="12"/>
        <end position="32"/>
    </location>
</feature>
<dbReference type="InterPro" id="IPR025363">
    <property type="entry name" value="DUF4267"/>
</dbReference>
<feature type="transmembrane region" description="Helical" evidence="1">
    <location>
        <begin position="85"/>
        <end position="107"/>
    </location>
</feature>
<dbReference type="EMBL" id="CAJVRL010000078">
    <property type="protein sequence ID" value="CAG8957374.1"/>
    <property type="molecule type" value="Genomic_DNA"/>
</dbReference>
<dbReference type="OrthoDB" id="5216128at2759"/>
<name>A0A9N9L0S3_9HELO</name>
<evidence type="ECO:0000256" key="1">
    <source>
        <dbReference type="SAM" id="Phobius"/>
    </source>
</evidence>
<feature type="transmembrane region" description="Helical" evidence="1">
    <location>
        <begin position="113"/>
        <end position="131"/>
    </location>
</feature>
<dbReference type="AlphaFoldDB" id="A0A9N9L0S3"/>